<dbReference type="OrthoDB" id="8445243at2"/>
<name>A0A5B8VYU8_9SPHI</name>
<dbReference type="Pfam" id="PF12893">
    <property type="entry name" value="Lumazine_bd_2"/>
    <property type="match status" value="1"/>
</dbReference>
<evidence type="ECO:0000313" key="1">
    <source>
        <dbReference type="EMBL" id="QEC76461.1"/>
    </source>
</evidence>
<gene>
    <name evidence="1" type="ORF">FSB76_11075</name>
</gene>
<dbReference type="SUPFAM" id="SSF54427">
    <property type="entry name" value="NTF2-like"/>
    <property type="match status" value="1"/>
</dbReference>
<proteinExistence type="predicted"/>
<protein>
    <submittedName>
        <fullName evidence="1">Nuclear transport factor 2 family protein</fullName>
    </submittedName>
</protein>
<organism evidence="1 2">
    <name type="scientific">Mucilaginibacter ginsenosidivorax</name>
    <dbReference type="NCBI Taxonomy" id="862126"/>
    <lineage>
        <taxon>Bacteria</taxon>
        <taxon>Pseudomonadati</taxon>
        <taxon>Bacteroidota</taxon>
        <taxon>Sphingobacteriia</taxon>
        <taxon>Sphingobacteriales</taxon>
        <taxon>Sphingobacteriaceae</taxon>
        <taxon>Mucilaginibacter</taxon>
    </lineage>
</organism>
<dbReference type="AlphaFoldDB" id="A0A5B8VYU8"/>
<sequence>MVAWEPGTILINLKTLLFTAFLSCTLLALKAQNLKKMETNQQDSSAITQVLENYYFKGIYEGNINTLKPIYHPGTLLFGDVKGQPYAKTLDEYLDGVAHRQSPKDSGKPFKGTIISINVVNSIALAMVHVKMYDFNYDEFLSFHKIDNRWLIVNKMISDVAE</sequence>
<accession>A0A5B8VYU8</accession>
<evidence type="ECO:0000313" key="2">
    <source>
        <dbReference type="Proteomes" id="UP000321362"/>
    </source>
</evidence>
<reference evidence="1 2" key="1">
    <citation type="journal article" date="2013" name="J. Microbiol.">
        <title>Mucilaginibacter ginsenosidivorax sp. nov., with ginsenoside converting activity isolated from sediment.</title>
        <authorList>
            <person name="Kim J.K."/>
            <person name="Choi T.E."/>
            <person name="Liu Q.M."/>
            <person name="Park H.Y."/>
            <person name="Yi T.H."/>
            <person name="Yoon M.H."/>
            <person name="Kim S.C."/>
            <person name="Im W.T."/>
        </authorList>
    </citation>
    <scope>NUCLEOTIDE SEQUENCE [LARGE SCALE GENOMIC DNA]</scope>
    <source>
        <strain evidence="1 2">KHI28</strain>
    </source>
</reference>
<dbReference type="KEGG" id="mgk:FSB76_11075"/>
<dbReference type="Gene3D" id="3.10.450.50">
    <property type="match status" value="1"/>
</dbReference>
<dbReference type="InterPro" id="IPR032710">
    <property type="entry name" value="NTF2-like_dom_sf"/>
</dbReference>
<dbReference type="Proteomes" id="UP000321362">
    <property type="component" value="Chromosome"/>
</dbReference>
<dbReference type="InterPro" id="IPR039437">
    <property type="entry name" value="FrzH/put_lumazine-bd"/>
</dbReference>
<keyword evidence="2" id="KW-1185">Reference proteome</keyword>
<dbReference type="EMBL" id="CP042437">
    <property type="protein sequence ID" value="QEC76461.1"/>
    <property type="molecule type" value="Genomic_DNA"/>
</dbReference>